<name>A0A481YVJ2_9VIRU</name>
<protein>
    <submittedName>
        <fullName evidence="2">Uncharacterized protein</fullName>
    </submittedName>
</protein>
<sequence length="267" mass="30352">MRKPIHLQHPCIYYHHNLFCNREKICTFDHYELTSDEWKHHFPKVVFPGVGYLTRKPKDIQFKTEDFPVVGLGEEKPHPPRKPRGFPRNETTNTSGRTDDTPAQRKLRQRLKSAERAAGLVGDWVTPLSTTPEKPTAVLAVTPPVEPPGILILQSTKPKVAKTTWGISNSKRWADYSDEDDDVKDTVSVNSDVKVIVNVKRGVYYLANLPSAEYNKIPRDMFQLLEELGENLPNVLDLHSPSPKMPSIDDKLKSIITATLKHMLTIK</sequence>
<organism evidence="2">
    <name type="scientific">Marseillevirus LCMAC201</name>
    <dbReference type="NCBI Taxonomy" id="2506605"/>
    <lineage>
        <taxon>Viruses</taxon>
        <taxon>Varidnaviria</taxon>
        <taxon>Bamfordvirae</taxon>
        <taxon>Nucleocytoviricota</taxon>
        <taxon>Megaviricetes</taxon>
        <taxon>Pimascovirales</taxon>
        <taxon>Pimascovirales incertae sedis</taxon>
        <taxon>Marseilleviridae</taxon>
    </lineage>
</organism>
<proteinExistence type="predicted"/>
<dbReference type="EMBL" id="MK500344">
    <property type="protein sequence ID" value="QBK87119.1"/>
    <property type="molecule type" value="Genomic_DNA"/>
</dbReference>
<feature type="region of interest" description="Disordered" evidence="1">
    <location>
        <begin position="67"/>
        <end position="106"/>
    </location>
</feature>
<accession>A0A481YVJ2</accession>
<evidence type="ECO:0000256" key="1">
    <source>
        <dbReference type="SAM" id="MobiDB-lite"/>
    </source>
</evidence>
<evidence type="ECO:0000313" key="2">
    <source>
        <dbReference type="EMBL" id="QBK87119.1"/>
    </source>
</evidence>
<gene>
    <name evidence="2" type="ORF">LCMAC201_00210</name>
</gene>
<reference evidence="2" key="1">
    <citation type="journal article" date="2019" name="MBio">
        <title>Virus Genomes from Deep Sea Sediments Expand the Ocean Megavirome and Support Independent Origins of Viral Gigantism.</title>
        <authorList>
            <person name="Backstrom D."/>
            <person name="Yutin N."/>
            <person name="Jorgensen S.L."/>
            <person name="Dharamshi J."/>
            <person name="Homa F."/>
            <person name="Zaremba-Niedwiedzka K."/>
            <person name="Spang A."/>
            <person name="Wolf Y.I."/>
            <person name="Koonin E.V."/>
            <person name="Ettema T.J."/>
        </authorList>
    </citation>
    <scope>NUCLEOTIDE SEQUENCE</scope>
</reference>